<comment type="similarity">
    <text evidence="10">Belongs to the immunoglobulin superfamily. TIM family.</text>
</comment>
<proteinExistence type="inferred from homology"/>
<keyword evidence="3 12" id="KW-0812">Transmembrane</keyword>
<dbReference type="PROSITE" id="PS50835">
    <property type="entry name" value="IG_LIKE"/>
    <property type="match status" value="1"/>
</dbReference>
<dbReference type="AlphaFoldDB" id="G1Q7H7"/>
<dbReference type="InterPro" id="IPR036179">
    <property type="entry name" value="Ig-like_dom_sf"/>
</dbReference>
<dbReference type="PANTHER" id="PTHR47009:SF1">
    <property type="entry name" value="HEPATITIS A VIRUS CELLULAR RECEPTOR 1"/>
    <property type="match status" value="1"/>
</dbReference>
<evidence type="ECO:0000256" key="6">
    <source>
        <dbReference type="ARBA" id="ARBA00023136"/>
    </source>
</evidence>
<dbReference type="SUPFAM" id="SSF48726">
    <property type="entry name" value="Immunoglobulin"/>
    <property type="match status" value="1"/>
</dbReference>
<dbReference type="GeneTree" id="ENSGT00940000159345"/>
<evidence type="ECO:0000256" key="1">
    <source>
        <dbReference type="ARBA" id="ARBA00004251"/>
    </source>
</evidence>
<evidence type="ECO:0000256" key="11">
    <source>
        <dbReference type="SAM" id="MobiDB-lite"/>
    </source>
</evidence>
<evidence type="ECO:0000256" key="8">
    <source>
        <dbReference type="ARBA" id="ARBA00023180"/>
    </source>
</evidence>
<dbReference type="FunCoup" id="G1Q7H7">
    <property type="interactions" value="58"/>
</dbReference>
<reference evidence="15 16" key="1">
    <citation type="journal article" date="2011" name="Nature">
        <title>A high-resolution map of human evolutionary constraint using 29 mammals.</title>
        <authorList>
            <person name="Lindblad-Toh K."/>
            <person name="Garber M."/>
            <person name="Zuk O."/>
            <person name="Lin M.F."/>
            <person name="Parker B.J."/>
            <person name="Washietl S."/>
            <person name="Kheradpour P."/>
            <person name="Ernst J."/>
            <person name="Jordan G."/>
            <person name="Mauceli E."/>
            <person name="Ward L.D."/>
            <person name="Lowe C.B."/>
            <person name="Holloway A.K."/>
            <person name="Clamp M."/>
            <person name="Gnerre S."/>
            <person name="Alfoldi J."/>
            <person name="Beal K."/>
            <person name="Chang J."/>
            <person name="Clawson H."/>
            <person name="Cuff J."/>
            <person name="Di Palma F."/>
            <person name="Fitzgerald S."/>
            <person name="Flicek P."/>
            <person name="Guttman M."/>
            <person name="Hubisz M.J."/>
            <person name="Jaffe D.B."/>
            <person name="Jungreis I."/>
            <person name="Kent W.J."/>
            <person name="Kostka D."/>
            <person name="Lara M."/>
            <person name="Martins A.L."/>
            <person name="Massingham T."/>
            <person name="Moltke I."/>
            <person name="Raney B.J."/>
            <person name="Rasmussen M.D."/>
            <person name="Robinson J."/>
            <person name="Stark A."/>
            <person name="Vilella A.J."/>
            <person name="Wen J."/>
            <person name="Xie X."/>
            <person name="Zody M.C."/>
            <person name="Baldwin J."/>
            <person name="Bloom T."/>
            <person name="Chin C.W."/>
            <person name="Heiman D."/>
            <person name="Nicol R."/>
            <person name="Nusbaum C."/>
            <person name="Young S."/>
            <person name="Wilkinson J."/>
            <person name="Worley K.C."/>
            <person name="Kovar C.L."/>
            <person name="Muzny D.M."/>
            <person name="Gibbs R.A."/>
            <person name="Cree A."/>
            <person name="Dihn H.H."/>
            <person name="Fowler G."/>
            <person name="Jhangiani S."/>
            <person name="Joshi V."/>
            <person name="Lee S."/>
            <person name="Lewis L.R."/>
            <person name="Nazareth L.V."/>
            <person name="Okwuonu G."/>
            <person name="Santibanez J."/>
            <person name="Warren W.C."/>
            <person name="Mardis E.R."/>
            <person name="Weinstock G.M."/>
            <person name="Wilson R.K."/>
            <person name="Delehaunty K."/>
            <person name="Dooling D."/>
            <person name="Fronik C."/>
            <person name="Fulton L."/>
            <person name="Fulton B."/>
            <person name="Graves T."/>
            <person name="Minx P."/>
            <person name="Sodergren E."/>
            <person name="Birney E."/>
            <person name="Margulies E.H."/>
            <person name="Herrero J."/>
            <person name="Green E.D."/>
            <person name="Haussler D."/>
            <person name="Siepel A."/>
            <person name="Goldman N."/>
            <person name="Pollard K.S."/>
            <person name="Pedersen J.S."/>
            <person name="Lander E.S."/>
            <person name="Kellis M."/>
        </authorList>
    </citation>
    <scope>NUCLEOTIDE SEQUENCE [LARGE SCALE GENOMIC DNA]</scope>
</reference>
<dbReference type="InterPro" id="IPR013106">
    <property type="entry name" value="Ig_V-set"/>
</dbReference>
<dbReference type="Gene3D" id="2.60.40.10">
    <property type="entry name" value="Immunoglobulins"/>
    <property type="match status" value="1"/>
</dbReference>
<evidence type="ECO:0000256" key="5">
    <source>
        <dbReference type="ARBA" id="ARBA00022989"/>
    </source>
</evidence>
<dbReference type="InterPro" id="IPR007110">
    <property type="entry name" value="Ig-like_dom"/>
</dbReference>
<dbReference type="PANTHER" id="PTHR47009">
    <property type="entry name" value="HEPATITIS A VIRUS CELLULAR RECEPTOR 1 HOMOLOG"/>
    <property type="match status" value="1"/>
</dbReference>
<evidence type="ECO:0000259" key="14">
    <source>
        <dbReference type="PROSITE" id="PS50835"/>
    </source>
</evidence>
<feature type="compositionally biased region" description="Low complexity" evidence="11">
    <location>
        <begin position="232"/>
        <end position="243"/>
    </location>
</feature>
<name>G1Q7H7_MYOLU</name>
<evidence type="ECO:0000256" key="10">
    <source>
        <dbReference type="ARBA" id="ARBA00038203"/>
    </source>
</evidence>
<keyword evidence="5 12" id="KW-1133">Transmembrane helix</keyword>
<keyword evidence="2" id="KW-1003">Cell membrane</keyword>
<dbReference type="Pfam" id="PF07686">
    <property type="entry name" value="V-set"/>
    <property type="match status" value="1"/>
</dbReference>
<keyword evidence="4 13" id="KW-0732">Signal</keyword>
<keyword evidence="16" id="KW-1185">Reference proteome</keyword>
<sequence>IPNTEISFLFLLADVVVSQTRVTGVVGQSVTLPCTYSTAGEIAPMCWGRGPCPLSKCSNTLVSTDGYHVTYEKDKRFRMNGIISRGDVSLTIQNAALSDTGTYCCRIEYSGVFNDYKGNIFLEIKPAPTTVPTPPKVFSSAPTTPGTTKNVMTAPTTAPTPPKVFSSAPTTPRTTKNLKTGQRPSSKSVETTQGMAPPKVTSVPTPPKVFTSAPTTPAPTLNHKTETTSSSPVQTTETPPITPQETSNLILFPENLHSKLTDGNSTVTQPSDSGWQYNETDTILKQNTQENTSKLYIGLCIAAMILLTILAAILTQKYLCGKTTQQLCYSFCSKEPQTGTSQNGTAVRYQAQENIYFENSLYNVP</sequence>
<dbReference type="GO" id="GO:0001618">
    <property type="term" value="F:virus receptor activity"/>
    <property type="evidence" value="ECO:0007669"/>
    <property type="project" value="TreeGrafter"/>
</dbReference>
<feature type="compositionally biased region" description="Low complexity" evidence="11">
    <location>
        <begin position="197"/>
        <end position="212"/>
    </location>
</feature>
<evidence type="ECO:0000256" key="4">
    <source>
        <dbReference type="ARBA" id="ARBA00022729"/>
    </source>
</evidence>
<keyword evidence="8" id="KW-0325">Glycoprotein</keyword>
<dbReference type="InterPro" id="IPR052331">
    <property type="entry name" value="TIM_domain-containing_protein"/>
</dbReference>
<evidence type="ECO:0000256" key="3">
    <source>
        <dbReference type="ARBA" id="ARBA00022692"/>
    </source>
</evidence>
<organism evidence="15 16">
    <name type="scientific">Myotis lucifugus</name>
    <name type="common">Little brown bat</name>
    <dbReference type="NCBI Taxonomy" id="59463"/>
    <lineage>
        <taxon>Eukaryota</taxon>
        <taxon>Metazoa</taxon>
        <taxon>Chordata</taxon>
        <taxon>Craniata</taxon>
        <taxon>Vertebrata</taxon>
        <taxon>Euteleostomi</taxon>
        <taxon>Mammalia</taxon>
        <taxon>Eutheria</taxon>
        <taxon>Laurasiatheria</taxon>
        <taxon>Chiroptera</taxon>
        <taxon>Yangochiroptera</taxon>
        <taxon>Vespertilionidae</taxon>
        <taxon>Myotis</taxon>
    </lineage>
</organism>
<evidence type="ECO:0000256" key="7">
    <source>
        <dbReference type="ARBA" id="ARBA00023157"/>
    </source>
</evidence>
<dbReference type="STRING" id="59463.ENSMLUP00000019660"/>
<keyword evidence="6 12" id="KW-0472">Membrane</keyword>
<dbReference type="OMA" id="HAEENVY"/>
<feature type="chain" id="PRO_5003419217" description="Ig-like domain-containing protein" evidence="13">
    <location>
        <begin position="28"/>
        <end position="365"/>
    </location>
</feature>
<feature type="compositionally biased region" description="Polar residues" evidence="11">
    <location>
        <begin position="167"/>
        <end position="194"/>
    </location>
</feature>
<dbReference type="eggNOG" id="ENOG502S454">
    <property type="taxonomic scope" value="Eukaryota"/>
</dbReference>
<dbReference type="HOGENOM" id="CLU_047504_2_1_1"/>
<evidence type="ECO:0000313" key="15">
    <source>
        <dbReference type="Ensembl" id="ENSMLUP00000019660.1"/>
    </source>
</evidence>
<evidence type="ECO:0000313" key="16">
    <source>
        <dbReference type="Proteomes" id="UP000001074"/>
    </source>
</evidence>
<evidence type="ECO:0000256" key="12">
    <source>
        <dbReference type="SAM" id="Phobius"/>
    </source>
</evidence>
<keyword evidence="7" id="KW-1015">Disulfide bond</keyword>
<feature type="compositionally biased region" description="Polar residues" evidence="11">
    <location>
        <begin position="140"/>
        <end position="151"/>
    </location>
</feature>
<feature type="transmembrane region" description="Helical" evidence="12">
    <location>
        <begin position="295"/>
        <end position="314"/>
    </location>
</feature>
<accession>G1Q7H7</accession>
<dbReference type="GO" id="GO:0033005">
    <property type="term" value="P:positive regulation of mast cell activation"/>
    <property type="evidence" value="ECO:0007669"/>
    <property type="project" value="TreeGrafter"/>
</dbReference>
<dbReference type="Proteomes" id="UP000001074">
    <property type="component" value="Unassembled WGS sequence"/>
</dbReference>
<dbReference type="GO" id="GO:0005886">
    <property type="term" value="C:plasma membrane"/>
    <property type="evidence" value="ECO:0007669"/>
    <property type="project" value="UniProtKB-SubCell"/>
</dbReference>
<dbReference type="InParanoid" id="G1Q7H7"/>
<dbReference type="SMART" id="SM00409">
    <property type="entry name" value="IG"/>
    <property type="match status" value="1"/>
</dbReference>
<reference evidence="15" key="3">
    <citation type="submission" date="2025-09" db="UniProtKB">
        <authorList>
            <consortium name="Ensembl"/>
        </authorList>
    </citation>
    <scope>IDENTIFICATION</scope>
</reference>
<dbReference type="GO" id="GO:0001786">
    <property type="term" value="F:phosphatidylserine binding"/>
    <property type="evidence" value="ECO:0007669"/>
    <property type="project" value="TreeGrafter"/>
</dbReference>
<dbReference type="FunFam" id="2.60.40.10:FF:000774">
    <property type="entry name" value="Hepatitis A virus cellular receptor 1"/>
    <property type="match status" value="1"/>
</dbReference>
<evidence type="ECO:0000256" key="13">
    <source>
        <dbReference type="SAM" id="SignalP"/>
    </source>
</evidence>
<reference evidence="15" key="2">
    <citation type="submission" date="2025-08" db="UniProtKB">
        <authorList>
            <consortium name="Ensembl"/>
        </authorList>
    </citation>
    <scope>IDENTIFICATION</scope>
</reference>
<comment type="subcellular location">
    <subcellularLocation>
        <location evidence="1">Cell membrane</location>
        <topology evidence="1">Single-pass type I membrane protein</topology>
    </subcellularLocation>
</comment>
<protein>
    <recommendedName>
        <fullName evidence="14">Ig-like domain-containing protein</fullName>
    </recommendedName>
</protein>
<feature type="signal peptide" evidence="13">
    <location>
        <begin position="1"/>
        <end position="27"/>
    </location>
</feature>
<feature type="region of interest" description="Disordered" evidence="11">
    <location>
        <begin position="133"/>
        <end position="243"/>
    </location>
</feature>
<dbReference type="GO" id="GO:0006911">
    <property type="term" value="P:phagocytosis, engulfment"/>
    <property type="evidence" value="ECO:0007669"/>
    <property type="project" value="TreeGrafter"/>
</dbReference>
<evidence type="ECO:0000256" key="2">
    <source>
        <dbReference type="ARBA" id="ARBA00022475"/>
    </source>
</evidence>
<dbReference type="InterPro" id="IPR013783">
    <property type="entry name" value="Ig-like_fold"/>
</dbReference>
<keyword evidence="9" id="KW-0393">Immunoglobulin domain</keyword>
<dbReference type="Ensembl" id="ENSMLUT00000026414.1">
    <property type="protein sequence ID" value="ENSMLUP00000019660.1"/>
    <property type="gene ID" value="ENSMLUG00000026567.1"/>
</dbReference>
<feature type="domain" description="Ig-like" evidence="14">
    <location>
        <begin position="2"/>
        <end position="110"/>
    </location>
</feature>
<dbReference type="GO" id="GO:0009986">
    <property type="term" value="C:cell surface"/>
    <property type="evidence" value="ECO:0007669"/>
    <property type="project" value="TreeGrafter"/>
</dbReference>
<evidence type="ECO:0000256" key="9">
    <source>
        <dbReference type="ARBA" id="ARBA00023319"/>
    </source>
</evidence>
<dbReference type="EMBL" id="AAPE02018614">
    <property type="status" value="NOT_ANNOTATED_CDS"/>
    <property type="molecule type" value="Genomic_DNA"/>
</dbReference>
<dbReference type="InterPro" id="IPR003599">
    <property type="entry name" value="Ig_sub"/>
</dbReference>